<gene>
    <name evidence="2" type="ORF">JXQ802_LOCUS43579</name>
    <name evidence="1" type="ORF">PYM288_LOCUS10704</name>
</gene>
<dbReference type="EMBL" id="CAJNOL010003177">
    <property type="protein sequence ID" value="CAF1550131.1"/>
    <property type="molecule type" value="Genomic_DNA"/>
</dbReference>
<keyword evidence="4" id="KW-1185">Reference proteome</keyword>
<dbReference type="Proteomes" id="UP000663854">
    <property type="component" value="Unassembled WGS sequence"/>
</dbReference>
<dbReference type="Proteomes" id="UP000663870">
    <property type="component" value="Unassembled WGS sequence"/>
</dbReference>
<dbReference type="AlphaFoldDB" id="A0A814B6Q3"/>
<sequence length="79" mass="8486">MASGIIIAGDVVASLTTSAAIVGLGLTAADKIGSAYGRISAVEQSNYYYHHHYQQTGHHRHYCVPVGFNHDGHTYAYHG</sequence>
<accession>A0A814B6Q3</accession>
<comment type="caution">
    <text evidence="1">The sequence shown here is derived from an EMBL/GenBank/DDBJ whole genome shotgun (WGS) entry which is preliminary data.</text>
</comment>
<evidence type="ECO:0000313" key="3">
    <source>
        <dbReference type="Proteomes" id="UP000663854"/>
    </source>
</evidence>
<reference evidence="1" key="1">
    <citation type="submission" date="2021-02" db="EMBL/GenBank/DDBJ databases">
        <authorList>
            <person name="Nowell W R."/>
        </authorList>
    </citation>
    <scope>NUCLEOTIDE SEQUENCE</scope>
</reference>
<name>A0A814B6Q3_9BILA</name>
<protein>
    <submittedName>
        <fullName evidence="1">Uncharacterized protein</fullName>
    </submittedName>
</protein>
<evidence type="ECO:0000313" key="1">
    <source>
        <dbReference type="EMBL" id="CAF0924350.1"/>
    </source>
</evidence>
<proteinExistence type="predicted"/>
<organism evidence="1 3">
    <name type="scientific">Rotaria sordida</name>
    <dbReference type="NCBI Taxonomy" id="392033"/>
    <lineage>
        <taxon>Eukaryota</taxon>
        <taxon>Metazoa</taxon>
        <taxon>Spiralia</taxon>
        <taxon>Gnathifera</taxon>
        <taxon>Rotifera</taxon>
        <taxon>Eurotatoria</taxon>
        <taxon>Bdelloidea</taxon>
        <taxon>Philodinida</taxon>
        <taxon>Philodinidae</taxon>
        <taxon>Rotaria</taxon>
    </lineage>
</organism>
<evidence type="ECO:0000313" key="4">
    <source>
        <dbReference type="Proteomes" id="UP000663870"/>
    </source>
</evidence>
<evidence type="ECO:0000313" key="2">
    <source>
        <dbReference type="EMBL" id="CAF1550131.1"/>
    </source>
</evidence>
<dbReference type="EMBL" id="CAJNOH010000171">
    <property type="protein sequence ID" value="CAF0924350.1"/>
    <property type="molecule type" value="Genomic_DNA"/>
</dbReference>